<keyword evidence="3" id="KW-1185">Reference proteome</keyword>
<dbReference type="RefSeq" id="WP_188894923.1">
    <property type="nucleotide sequence ID" value="NZ_BMMZ01000004.1"/>
</dbReference>
<dbReference type="InterPro" id="IPR006140">
    <property type="entry name" value="D-isomer_DH_NAD-bd"/>
</dbReference>
<feature type="domain" description="D-isomer specific 2-hydroxyacid dehydrogenase NAD-binding" evidence="1">
    <location>
        <begin position="2"/>
        <end position="52"/>
    </location>
</feature>
<dbReference type="Pfam" id="PF02826">
    <property type="entry name" value="2-Hacid_dh_C"/>
    <property type="match status" value="1"/>
</dbReference>
<comment type="caution">
    <text evidence="2">The sequence shown here is derived from an EMBL/GenBank/DDBJ whole genome shotgun (WGS) entry which is preliminary data.</text>
</comment>
<evidence type="ECO:0000313" key="2">
    <source>
        <dbReference type="EMBL" id="GGL60259.1"/>
    </source>
</evidence>
<reference evidence="2" key="1">
    <citation type="journal article" date="2014" name="Int. J. Syst. Evol. Microbiol.">
        <title>Complete genome sequence of Corynebacterium casei LMG S-19264T (=DSM 44701T), isolated from a smear-ripened cheese.</title>
        <authorList>
            <consortium name="US DOE Joint Genome Institute (JGI-PGF)"/>
            <person name="Walter F."/>
            <person name="Albersmeier A."/>
            <person name="Kalinowski J."/>
            <person name="Ruckert C."/>
        </authorList>
    </citation>
    <scope>NUCLEOTIDE SEQUENCE</scope>
    <source>
        <strain evidence="2">CGMCC 4.7306</strain>
    </source>
</reference>
<dbReference type="Gene3D" id="3.40.50.720">
    <property type="entry name" value="NAD(P)-binding Rossmann-like Domain"/>
    <property type="match status" value="1"/>
</dbReference>
<reference evidence="2" key="2">
    <citation type="submission" date="2020-09" db="EMBL/GenBank/DDBJ databases">
        <authorList>
            <person name="Sun Q."/>
            <person name="Zhou Y."/>
        </authorList>
    </citation>
    <scope>NUCLEOTIDE SEQUENCE</scope>
    <source>
        <strain evidence="2">CGMCC 4.7306</strain>
    </source>
</reference>
<dbReference type="EMBL" id="BMMZ01000004">
    <property type="protein sequence ID" value="GGL60259.1"/>
    <property type="molecule type" value="Genomic_DNA"/>
</dbReference>
<proteinExistence type="predicted"/>
<dbReference type="Proteomes" id="UP000613840">
    <property type="component" value="Unassembled WGS sequence"/>
</dbReference>
<accession>A0A917W3Q1</accession>
<organism evidence="2 3">
    <name type="scientific">Microlunatus endophyticus</name>
    <dbReference type="NCBI Taxonomy" id="1716077"/>
    <lineage>
        <taxon>Bacteria</taxon>
        <taxon>Bacillati</taxon>
        <taxon>Actinomycetota</taxon>
        <taxon>Actinomycetes</taxon>
        <taxon>Propionibacteriales</taxon>
        <taxon>Propionibacteriaceae</taxon>
        <taxon>Microlunatus</taxon>
    </lineage>
</organism>
<name>A0A917W3Q1_9ACTN</name>
<gene>
    <name evidence="2" type="ORF">GCM10011575_18450</name>
</gene>
<sequence>MSFGAIAKAVGVRAAGFGMTIIAHDPYLSPEEITAGGARRVSFDELITESDCTVPGQRRQTRV</sequence>
<dbReference type="InterPro" id="IPR036291">
    <property type="entry name" value="NAD(P)-bd_dom_sf"/>
</dbReference>
<dbReference type="GO" id="GO:0051287">
    <property type="term" value="F:NAD binding"/>
    <property type="evidence" value="ECO:0007669"/>
    <property type="project" value="InterPro"/>
</dbReference>
<evidence type="ECO:0000259" key="1">
    <source>
        <dbReference type="Pfam" id="PF02826"/>
    </source>
</evidence>
<protein>
    <recommendedName>
        <fullName evidence="1">D-isomer specific 2-hydroxyacid dehydrogenase NAD-binding domain-containing protein</fullName>
    </recommendedName>
</protein>
<dbReference type="AlphaFoldDB" id="A0A917W3Q1"/>
<evidence type="ECO:0000313" key="3">
    <source>
        <dbReference type="Proteomes" id="UP000613840"/>
    </source>
</evidence>
<dbReference type="SUPFAM" id="SSF51735">
    <property type="entry name" value="NAD(P)-binding Rossmann-fold domains"/>
    <property type="match status" value="1"/>
</dbReference>